<feature type="transmembrane region" description="Helical" evidence="1">
    <location>
        <begin position="353"/>
        <end position="371"/>
    </location>
</feature>
<accession>A0AA35M4W1</accession>
<evidence type="ECO:0000259" key="2">
    <source>
        <dbReference type="Pfam" id="PF12051"/>
    </source>
</evidence>
<dbReference type="PANTHER" id="PTHR34814">
    <property type="entry name" value="NITROSOGUANIDINE RESISTANCE PROTEIN SNG1"/>
    <property type="match status" value="1"/>
</dbReference>
<comment type="caution">
    <text evidence="3">The sequence shown here is derived from an EMBL/GenBank/DDBJ whole genome shotgun (WGS) entry which is preliminary data.</text>
</comment>
<sequence length="482" mass="53477">MHVYLPCPDGRATHRTSNEVFVQGSERNAALNVTYSMHGPYVGTHRTSPDDEDVAVEMTITRTRTNGPKPKATAVDMMKALIPAAIMILGILWINASHIFGLFHNQGEYVKRAKVALADFDGGDFGTALRIAAAANNQPYEFPTYINVDTSSTSPDQIRQDVFDGKYWAAIVVQPGATARFEEAVNGTTSSYDPSDVYTYYLLTARYYTLYAGGIQSSTITTASTAAGIFSAQFIGPKLGSGKFANTTVSLSALTTPARAVGASASIHDFSDMDDKAFLNTIGAVFPILMQFFFIMAWNGICNGMHLYAAYDVKTHIYARLFWSIFWPLVCGLCSTGWMYAFRGSYPLDAKMFFATWAVTWVFAMINFDVLDVITGFVPIASVTFCFLSWVIFNVAAAIGAPDLLNNWYRINYFFPSLHWYQTLITIITSGAFNKLHYTLPTLAGWLITMKALSPFATRYRVNKAKHVFRYLHKKDALDAPH</sequence>
<dbReference type="GO" id="GO:0016020">
    <property type="term" value="C:membrane"/>
    <property type="evidence" value="ECO:0007669"/>
    <property type="project" value="TreeGrafter"/>
</dbReference>
<dbReference type="Proteomes" id="UP001160390">
    <property type="component" value="Unassembled WGS sequence"/>
</dbReference>
<dbReference type="EMBL" id="CABFNP030001026">
    <property type="protein sequence ID" value="CAI6090551.1"/>
    <property type="molecule type" value="Genomic_DNA"/>
</dbReference>
<feature type="transmembrane region" description="Helical" evidence="1">
    <location>
        <begin position="438"/>
        <end position="457"/>
    </location>
</feature>
<protein>
    <recommendedName>
        <fullName evidence="2">DUF3533 domain-containing protein</fullName>
    </recommendedName>
</protein>
<feature type="transmembrane region" description="Helical" evidence="1">
    <location>
        <begin position="80"/>
        <end position="103"/>
    </location>
</feature>
<feature type="transmembrane region" description="Helical" evidence="1">
    <location>
        <begin position="377"/>
        <end position="401"/>
    </location>
</feature>
<dbReference type="AlphaFoldDB" id="A0AA35M4W1"/>
<feature type="transmembrane region" description="Helical" evidence="1">
    <location>
        <begin position="277"/>
        <end position="301"/>
    </location>
</feature>
<name>A0AA35M4W1_9HYPO</name>
<dbReference type="PANTHER" id="PTHR34814:SF2">
    <property type="entry name" value="DUF3533 DOMAIN-CONTAINING PROTEIN"/>
    <property type="match status" value="1"/>
</dbReference>
<feature type="transmembrane region" description="Helical" evidence="1">
    <location>
        <begin position="321"/>
        <end position="341"/>
    </location>
</feature>
<keyword evidence="1" id="KW-0812">Transmembrane</keyword>
<organism evidence="3 4">
    <name type="scientific">Clonostachys chloroleuca</name>
    <dbReference type="NCBI Taxonomy" id="1926264"/>
    <lineage>
        <taxon>Eukaryota</taxon>
        <taxon>Fungi</taxon>
        <taxon>Dikarya</taxon>
        <taxon>Ascomycota</taxon>
        <taxon>Pezizomycotina</taxon>
        <taxon>Sordariomycetes</taxon>
        <taxon>Hypocreomycetidae</taxon>
        <taxon>Hypocreales</taxon>
        <taxon>Bionectriaceae</taxon>
        <taxon>Clonostachys</taxon>
    </lineage>
</organism>
<keyword evidence="4" id="KW-1185">Reference proteome</keyword>
<keyword evidence="1" id="KW-0472">Membrane</keyword>
<dbReference type="InterPro" id="IPR053001">
    <property type="entry name" value="MNNG_permease-like"/>
</dbReference>
<dbReference type="InterPro" id="IPR022703">
    <property type="entry name" value="DUF3533"/>
</dbReference>
<proteinExistence type="predicted"/>
<dbReference type="Pfam" id="PF12051">
    <property type="entry name" value="DUF3533"/>
    <property type="match status" value="1"/>
</dbReference>
<evidence type="ECO:0000313" key="3">
    <source>
        <dbReference type="EMBL" id="CAI6090551.1"/>
    </source>
</evidence>
<feature type="domain" description="DUF3533" evidence="2">
    <location>
        <begin position="87"/>
        <end position="449"/>
    </location>
</feature>
<reference evidence="3" key="1">
    <citation type="submission" date="2023-01" db="EMBL/GenBank/DDBJ databases">
        <authorList>
            <person name="Piombo E."/>
        </authorList>
    </citation>
    <scope>NUCLEOTIDE SEQUENCE</scope>
</reference>
<keyword evidence="1" id="KW-1133">Transmembrane helix</keyword>
<evidence type="ECO:0000256" key="1">
    <source>
        <dbReference type="SAM" id="Phobius"/>
    </source>
</evidence>
<gene>
    <name evidence="3" type="ORF">CCHLO57077_00019075</name>
</gene>
<evidence type="ECO:0000313" key="4">
    <source>
        <dbReference type="Proteomes" id="UP001160390"/>
    </source>
</evidence>